<evidence type="ECO:0000313" key="3">
    <source>
        <dbReference type="EMBL" id="MBN1573293.1"/>
    </source>
</evidence>
<dbReference type="SUPFAM" id="SSF53335">
    <property type="entry name" value="S-adenosyl-L-methionine-dependent methyltransferases"/>
    <property type="match status" value="1"/>
</dbReference>
<keyword evidence="2 3" id="KW-0808">Transferase</keyword>
<dbReference type="GO" id="GO:0003676">
    <property type="term" value="F:nucleic acid binding"/>
    <property type="evidence" value="ECO:0007669"/>
    <property type="project" value="InterPro"/>
</dbReference>
<protein>
    <submittedName>
        <fullName evidence="3">16S rRNA (Guanine(966)-N(2))-methyltransferase RsmD</fullName>
        <ecNumber evidence="3">2.1.1.171</ecNumber>
    </submittedName>
</protein>
<dbReference type="PANTHER" id="PTHR43542">
    <property type="entry name" value="METHYLTRANSFERASE"/>
    <property type="match status" value="1"/>
</dbReference>
<dbReference type="Pfam" id="PF03602">
    <property type="entry name" value="Cons_hypoth95"/>
    <property type="match status" value="1"/>
</dbReference>
<dbReference type="PANTHER" id="PTHR43542:SF1">
    <property type="entry name" value="METHYLTRANSFERASE"/>
    <property type="match status" value="1"/>
</dbReference>
<dbReference type="InterPro" id="IPR002052">
    <property type="entry name" value="DNA_methylase_N6_adenine_CS"/>
</dbReference>
<dbReference type="NCBIfam" id="TIGR00095">
    <property type="entry name" value="16S rRNA (guanine(966)-N(2))-methyltransferase RsmD"/>
    <property type="match status" value="1"/>
</dbReference>
<gene>
    <name evidence="3" type="primary">rsmD</name>
    <name evidence="3" type="ORF">JW984_08880</name>
</gene>
<reference evidence="3" key="1">
    <citation type="journal article" date="2021" name="Environ. Microbiol.">
        <title>Genomic characterization of three novel Desulfobacterota classes expand the metabolic and phylogenetic diversity of the phylum.</title>
        <authorList>
            <person name="Murphy C.L."/>
            <person name="Biggerstaff J."/>
            <person name="Eichhorn A."/>
            <person name="Ewing E."/>
            <person name="Shahan R."/>
            <person name="Soriano D."/>
            <person name="Stewart S."/>
            <person name="VanMol K."/>
            <person name="Walker R."/>
            <person name="Walters P."/>
            <person name="Elshahed M.S."/>
            <person name="Youssef N.H."/>
        </authorList>
    </citation>
    <scope>NUCLEOTIDE SEQUENCE</scope>
    <source>
        <strain evidence="3">Zod_Metabat.24</strain>
    </source>
</reference>
<dbReference type="InterPro" id="IPR029063">
    <property type="entry name" value="SAM-dependent_MTases_sf"/>
</dbReference>
<dbReference type="PIRSF" id="PIRSF004553">
    <property type="entry name" value="CHP00095"/>
    <property type="match status" value="1"/>
</dbReference>
<dbReference type="InterPro" id="IPR004398">
    <property type="entry name" value="RNA_MeTrfase_RsmD"/>
</dbReference>
<evidence type="ECO:0000313" key="4">
    <source>
        <dbReference type="Proteomes" id="UP000809273"/>
    </source>
</evidence>
<dbReference type="EC" id="2.1.1.171" evidence="3"/>
<accession>A0A9D8KEX8</accession>
<evidence type="ECO:0000256" key="1">
    <source>
        <dbReference type="ARBA" id="ARBA00022603"/>
    </source>
</evidence>
<proteinExistence type="predicted"/>
<comment type="caution">
    <text evidence="3">The sequence shown here is derived from an EMBL/GenBank/DDBJ whole genome shotgun (WGS) entry which is preliminary data.</text>
</comment>
<sequence>MNITAGELKGRKLFTPKDRSVRPTGARVREALFSIIGDAVTDALVLDLFSGAGTIGIEALSRGADRCTFVDKSEKALEVLKRNIRELGIRERTSIIPLDAAKAIKMVKRNGEKFDIVFLDPPYRQFNQTQELILSISSEDIVNQSGILIWEHDSKRSPEDLYGSLKRENTKRYGDTSISFFSKQVR</sequence>
<name>A0A9D8KEX8_9DELT</name>
<organism evidence="3 4">
    <name type="scientific">Candidatus Zymogenus saltonus</name>
    <dbReference type="NCBI Taxonomy" id="2844893"/>
    <lineage>
        <taxon>Bacteria</taxon>
        <taxon>Deltaproteobacteria</taxon>
        <taxon>Candidatus Zymogenia</taxon>
        <taxon>Candidatus Zymogeniales</taxon>
        <taxon>Candidatus Zymogenaceae</taxon>
        <taxon>Candidatus Zymogenus</taxon>
    </lineage>
</organism>
<dbReference type="EMBL" id="JAFGIX010000046">
    <property type="protein sequence ID" value="MBN1573293.1"/>
    <property type="molecule type" value="Genomic_DNA"/>
</dbReference>
<dbReference type="CDD" id="cd02440">
    <property type="entry name" value="AdoMet_MTases"/>
    <property type="match status" value="1"/>
</dbReference>
<evidence type="ECO:0000256" key="2">
    <source>
        <dbReference type="ARBA" id="ARBA00022679"/>
    </source>
</evidence>
<dbReference type="AlphaFoldDB" id="A0A9D8KEX8"/>
<keyword evidence="1 3" id="KW-0489">Methyltransferase</keyword>
<reference evidence="3" key="2">
    <citation type="submission" date="2021-01" db="EMBL/GenBank/DDBJ databases">
        <authorList>
            <person name="Hahn C.R."/>
            <person name="Youssef N.H."/>
            <person name="Elshahed M."/>
        </authorList>
    </citation>
    <scope>NUCLEOTIDE SEQUENCE</scope>
    <source>
        <strain evidence="3">Zod_Metabat.24</strain>
    </source>
</reference>
<dbReference type="Gene3D" id="3.40.50.150">
    <property type="entry name" value="Vaccinia Virus protein VP39"/>
    <property type="match status" value="1"/>
</dbReference>
<dbReference type="PROSITE" id="PS00092">
    <property type="entry name" value="N6_MTASE"/>
    <property type="match status" value="1"/>
</dbReference>
<dbReference type="Proteomes" id="UP000809273">
    <property type="component" value="Unassembled WGS sequence"/>
</dbReference>
<dbReference type="GO" id="GO:0052913">
    <property type="term" value="F:16S rRNA (guanine(966)-N(2))-methyltransferase activity"/>
    <property type="evidence" value="ECO:0007669"/>
    <property type="project" value="UniProtKB-EC"/>
</dbReference>